<evidence type="ECO:0000256" key="6">
    <source>
        <dbReference type="SAM" id="SignalP"/>
    </source>
</evidence>
<dbReference type="InterPro" id="IPR038765">
    <property type="entry name" value="Papain-like_cys_pep_sf"/>
</dbReference>
<dbReference type="AlphaFoldDB" id="A0A5J6WJQ4"/>
<feature type="chain" id="PRO_5023904789" evidence="6">
    <location>
        <begin position="22"/>
        <end position="168"/>
    </location>
</feature>
<dbReference type="GO" id="GO:0006508">
    <property type="term" value="P:proteolysis"/>
    <property type="evidence" value="ECO:0007669"/>
    <property type="project" value="UniProtKB-KW"/>
</dbReference>
<gene>
    <name evidence="8" type="ORF">FR932_05385</name>
</gene>
<evidence type="ECO:0000256" key="1">
    <source>
        <dbReference type="ARBA" id="ARBA00007074"/>
    </source>
</evidence>
<sequence>MRVKSFYCALLLLLMTGCSQHSSIKKSTINQAETAPQINVPTAELAYVQGLLLSQYKDWRGTPHKWGGMSKRGVDCSGLVKLTFEQQFALSFPRTTAEQVKVGRSIKRQQLRTGDLVFFKTGVNVRHVGIMVDEFQFFHASSSRGVIISRLDNPYWHSHYWQSRRVNL</sequence>
<feature type="domain" description="NlpC/P60" evidence="7">
    <location>
        <begin position="46"/>
        <end position="167"/>
    </location>
</feature>
<dbReference type="Gene3D" id="3.90.1720.10">
    <property type="entry name" value="endopeptidase domain like (from Nostoc punctiforme)"/>
    <property type="match status" value="1"/>
</dbReference>
<evidence type="ECO:0000313" key="9">
    <source>
        <dbReference type="Proteomes" id="UP000327424"/>
    </source>
</evidence>
<evidence type="ECO:0000256" key="4">
    <source>
        <dbReference type="ARBA" id="ARBA00022801"/>
    </source>
</evidence>
<dbReference type="EMBL" id="CP044399">
    <property type="protein sequence ID" value="QFI37300.1"/>
    <property type="molecule type" value="Genomic_DNA"/>
</dbReference>
<evidence type="ECO:0000256" key="5">
    <source>
        <dbReference type="ARBA" id="ARBA00022807"/>
    </source>
</evidence>
<keyword evidence="3 6" id="KW-0732">Signal</keyword>
<proteinExistence type="inferred from homology"/>
<dbReference type="PROSITE" id="PS51935">
    <property type="entry name" value="NLPC_P60"/>
    <property type="match status" value="1"/>
</dbReference>
<dbReference type="PANTHER" id="PTHR47360:SF1">
    <property type="entry name" value="ENDOPEPTIDASE NLPC-RELATED"/>
    <property type="match status" value="1"/>
</dbReference>
<evidence type="ECO:0000256" key="3">
    <source>
        <dbReference type="ARBA" id="ARBA00022729"/>
    </source>
</evidence>
<dbReference type="InterPro" id="IPR052062">
    <property type="entry name" value="Murein_DD/LD_carboxypeptidase"/>
</dbReference>
<evidence type="ECO:0000313" key="8">
    <source>
        <dbReference type="EMBL" id="QFI37300.1"/>
    </source>
</evidence>
<reference evidence="8 9" key="1">
    <citation type="submission" date="2019-09" db="EMBL/GenBank/DDBJ databases">
        <title>Hybrid Assembly of the complete Genome of the Deep-Sea Bacterium Moritella marina from long Nanopore and Illumina reads.</title>
        <authorList>
            <person name="Magin S."/>
            <person name="Georgoulis A."/>
            <person name="Papadimitriou K."/>
            <person name="Iliakis G."/>
            <person name="Vorgias C.E."/>
        </authorList>
    </citation>
    <scope>NUCLEOTIDE SEQUENCE [LARGE SCALE GENOMIC DNA]</scope>
    <source>
        <strain evidence="8 9">MP-1</strain>
    </source>
</reference>
<dbReference type="OrthoDB" id="9807055at2"/>
<keyword evidence="2" id="KW-0645">Protease</keyword>
<dbReference type="GO" id="GO:0008234">
    <property type="term" value="F:cysteine-type peptidase activity"/>
    <property type="evidence" value="ECO:0007669"/>
    <property type="project" value="UniProtKB-KW"/>
</dbReference>
<feature type="signal peptide" evidence="6">
    <location>
        <begin position="1"/>
        <end position="21"/>
    </location>
</feature>
<comment type="similarity">
    <text evidence="1">Belongs to the peptidase C40 family.</text>
</comment>
<evidence type="ECO:0000256" key="2">
    <source>
        <dbReference type="ARBA" id="ARBA00022670"/>
    </source>
</evidence>
<name>A0A5J6WJQ4_MORMI</name>
<evidence type="ECO:0000259" key="7">
    <source>
        <dbReference type="PROSITE" id="PS51935"/>
    </source>
</evidence>
<protein>
    <submittedName>
        <fullName evidence="8">Glycoside hydrolase</fullName>
    </submittedName>
</protein>
<dbReference type="SUPFAM" id="SSF54001">
    <property type="entry name" value="Cysteine proteinases"/>
    <property type="match status" value="1"/>
</dbReference>
<dbReference type="PROSITE" id="PS51257">
    <property type="entry name" value="PROKAR_LIPOPROTEIN"/>
    <property type="match status" value="1"/>
</dbReference>
<keyword evidence="4 8" id="KW-0378">Hydrolase</keyword>
<dbReference type="RefSeq" id="WP_019439871.1">
    <property type="nucleotide sequence ID" value="NZ_ALOE01000004.1"/>
</dbReference>
<dbReference type="Pfam" id="PF00877">
    <property type="entry name" value="NLPC_P60"/>
    <property type="match status" value="1"/>
</dbReference>
<dbReference type="InterPro" id="IPR000064">
    <property type="entry name" value="NLP_P60_dom"/>
</dbReference>
<dbReference type="PANTHER" id="PTHR47360">
    <property type="entry name" value="MUREIN DD-ENDOPEPTIDASE MEPS/MUREIN LD-CARBOXYPEPTIDASE"/>
    <property type="match status" value="1"/>
</dbReference>
<organism evidence="8 9">
    <name type="scientific">Moritella marina ATCC 15381</name>
    <dbReference type="NCBI Taxonomy" id="1202962"/>
    <lineage>
        <taxon>Bacteria</taxon>
        <taxon>Pseudomonadati</taxon>
        <taxon>Pseudomonadota</taxon>
        <taxon>Gammaproteobacteria</taxon>
        <taxon>Alteromonadales</taxon>
        <taxon>Moritellaceae</taxon>
        <taxon>Moritella</taxon>
    </lineage>
</organism>
<dbReference type="KEGG" id="mmaa:FR932_05385"/>
<dbReference type="Proteomes" id="UP000327424">
    <property type="component" value="Chromosome"/>
</dbReference>
<keyword evidence="9" id="KW-1185">Reference proteome</keyword>
<accession>A0A5J6WJQ4</accession>
<keyword evidence="5" id="KW-0788">Thiol protease</keyword>